<dbReference type="Pfam" id="PF19745">
    <property type="entry name" value="FUT8_N_cat"/>
    <property type="match status" value="1"/>
</dbReference>
<evidence type="ECO:0000256" key="18">
    <source>
        <dbReference type="PROSITE-ProRule" id="PRU00192"/>
    </source>
</evidence>
<dbReference type="Proteomes" id="UP001159428">
    <property type="component" value="Unassembled WGS sequence"/>
</dbReference>
<accession>A0AAU9X2H2</accession>
<dbReference type="Gene3D" id="1.10.287.1060">
    <property type="entry name" value="ESAT-6-like"/>
    <property type="match status" value="1"/>
</dbReference>
<evidence type="ECO:0000259" key="22">
    <source>
        <dbReference type="PROSITE" id="PS51659"/>
    </source>
</evidence>
<proteinExistence type="inferred from homology"/>
<evidence type="ECO:0000256" key="4">
    <source>
        <dbReference type="ARBA" id="ARBA00018201"/>
    </source>
</evidence>
<feature type="coiled-coil region" evidence="20">
    <location>
        <begin position="41"/>
        <end position="96"/>
    </location>
</feature>
<comment type="similarity">
    <text evidence="19">Belongs to the glycosyltransferase 23 family.</text>
</comment>
<comment type="pathway">
    <text evidence="2">Protein modification; protein glycosylation.</text>
</comment>
<evidence type="ECO:0000256" key="9">
    <source>
        <dbReference type="ARBA" id="ARBA00022968"/>
    </source>
</evidence>
<feature type="region of interest" description="Important for donor substrate binding" evidence="19">
    <location>
        <begin position="382"/>
        <end position="383"/>
    </location>
</feature>
<sequence>MSKTTWKYVFLLVSLWLLILGYMGYQLLSVVDDANRSAVALLQKERQIELLQTQNGGLKKKLVEFQADKNKLEMEVAELRQKNSDLQRKLTAQKSSIVTPMKPHELKDKRDQDSEVAITSSVKFTPPSLEFLTIRRRAEKELKEMWYFISAEVSRIKMSASESVKSKLTKMMWTVEDMHHVLSLNFENLKSMDGQREWVEKEHKELSDLVQRRLYHLQNPTDCDSTKKLMCQLNKGCGYGCQVHHLMYCFIVAYGLQRTLIIDSSGWRYSPKGWNGIFKPVSETCTNHQGNIAAWSESASKSEQNILMPIVDSLYPRPPYMPLAVPKDLANRIQKIHSHPFVWWIGQFAKYLFRYSPAVQEEIDQKRTLLGFKKPIVGVQVRRTDKINTEAAFHSIEEYMYWVDLFYNKLEKVQPVKQRRVYLATDDANLLPEAKEKYKNYEFVSDQEISKSAGLGSRYSDSSLHGVLFDIQMLSECDFLVCTFSSQVCRVAYELMQSSQPDAAKKFQSLDDIYYFGGQSGHDVKAIYPHRAQDSTQIDLAVGDRVGIAGNHWDGYSKGVNHKTRQDGLFPSYKVEDVMEIFDFPTYDGV</sequence>
<dbReference type="SUPFAM" id="SSF50044">
    <property type="entry name" value="SH3-domain"/>
    <property type="match status" value="1"/>
</dbReference>
<evidence type="ECO:0000256" key="12">
    <source>
        <dbReference type="ARBA" id="ARBA00023136"/>
    </source>
</evidence>
<evidence type="ECO:0000256" key="14">
    <source>
        <dbReference type="ARBA" id="ARBA00030434"/>
    </source>
</evidence>
<dbReference type="Pfam" id="PF14604">
    <property type="entry name" value="SH3_9"/>
    <property type="match status" value="1"/>
</dbReference>
<evidence type="ECO:0000259" key="21">
    <source>
        <dbReference type="PROSITE" id="PS50002"/>
    </source>
</evidence>
<evidence type="ECO:0000256" key="1">
    <source>
        <dbReference type="ARBA" id="ARBA00004447"/>
    </source>
</evidence>
<keyword evidence="7 19" id="KW-0808">Transferase</keyword>
<dbReference type="PANTHER" id="PTHR13132:SF29">
    <property type="entry name" value="ALPHA-(1,6)-FUCOSYLTRANSFERASE"/>
    <property type="match status" value="1"/>
</dbReference>
<name>A0AAU9X2H2_9CNID</name>
<keyword evidence="24" id="KW-1185">Reference proteome</keyword>
<keyword evidence="5 18" id="KW-0728">SH3 domain</keyword>
<feature type="domain" description="GT23" evidence="22">
    <location>
        <begin position="225"/>
        <end position="510"/>
    </location>
</feature>
<evidence type="ECO:0000256" key="10">
    <source>
        <dbReference type="ARBA" id="ARBA00022989"/>
    </source>
</evidence>
<dbReference type="InterPro" id="IPR001452">
    <property type="entry name" value="SH3_domain"/>
</dbReference>
<dbReference type="FunFam" id="2.30.30.40:FF:000070">
    <property type="entry name" value="Alpha-(1,6)-fucosyltransferase"/>
    <property type="match status" value="1"/>
</dbReference>
<evidence type="ECO:0000313" key="23">
    <source>
        <dbReference type="EMBL" id="CAH3134295.1"/>
    </source>
</evidence>
<evidence type="ECO:0000256" key="13">
    <source>
        <dbReference type="ARBA" id="ARBA00023157"/>
    </source>
</evidence>
<keyword evidence="20" id="KW-0175">Coiled coil</keyword>
<dbReference type="SMART" id="SM00326">
    <property type="entry name" value="SH3"/>
    <property type="match status" value="1"/>
</dbReference>
<evidence type="ECO:0000256" key="2">
    <source>
        <dbReference type="ARBA" id="ARBA00004922"/>
    </source>
</evidence>
<dbReference type="InterPro" id="IPR045573">
    <property type="entry name" value="Fut8_N_cat"/>
</dbReference>
<protein>
    <recommendedName>
        <fullName evidence="4">Alpha-(1,6)-fucosyltransferase</fullName>
        <ecNumber evidence="3">2.4.1.68</ecNumber>
    </recommendedName>
    <alternativeName>
        <fullName evidence="14">GDP-L-Fuc:N-acetyl-beta-D-glucosaminide alpha1,6-fucosyltransferase</fullName>
    </alternativeName>
    <alternativeName>
        <fullName evidence="16">GDP-fucose--glycoprotein fucosyltransferase</fullName>
    </alternativeName>
    <alternativeName>
        <fullName evidence="15">Glycoprotein 6-alpha-L-fucosyltransferase</fullName>
    </alternativeName>
</protein>
<evidence type="ECO:0000256" key="17">
    <source>
        <dbReference type="ARBA" id="ARBA00093238"/>
    </source>
</evidence>
<evidence type="ECO:0000256" key="11">
    <source>
        <dbReference type="ARBA" id="ARBA00023034"/>
    </source>
</evidence>
<keyword evidence="9" id="KW-0735">Signal-anchor</keyword>
<dbReference type="GO" id="GO:0008424">
    <property type="term" value="F:glycoprotein 6-alpha-L-fucosyltransferase activity"/>
    <property type="evidence" value="ECO:0007669"/>
    <property type="project" value="UniProtKB-EC"/>
</dbReference>
<keyword evidence="6 19" id="KW-0328">Glycosyltransferase</keyword>
<evidence type="ECO:0000256" key="7">
    <source>
        <dbReference type="ARBA" id="ARBA00022679"/>
    </source>
</evidence>
<reference evidence="23 24" key="1">
    <citation type="submission" date="2022-05" db="EMBL/GenBank/DDBJ databases">
        <authorList>
            <consortium name="Genoscope - CEA"/>
            <person name="William W."/>
        </authorList>
    </citation>
    <scope>NUCLEOTIDE SEQUENCE [LARGE SCALE GENOMIC DNA]</scope>
</reference>
<dbReference type="GO" id="GO:0032580">
    <property type="term" value="C:Golgi cisterna membrane"/>
    <property type="evidence" value="ECO:0007669"/>
    <property type="project" value="UniProtKB-SubCell"/>
</dbReference>
<keyword evidence="13" id="KW-1015">Disulfide bond</keyword>
<comment type="subcellular location">
    <subcellularLocation>
        <location evidence="1">Golgi apparatus</location>
        <location evidence="1">Golgi stack membrane</location>
        <topology evidence="1">Single-pass type II membrane protein</topology>
    </subcellularLocation>
</comment>
<dbReference type="CDD" id="cd11300">
    <property type="entry name" value="Fut8_like"/>
    <property type="match status" value="1"/>
</dbReference>
<keyword evidence="11" id="KW-0333">Golgi apparatus</keyword>
<dbReference type="InterPro" id="IPR027350">
    <property type="entry name" value="GT23_dom"/>
</dbReference>
<dbReference type="EC" id="2.4.1.68" evidence="3"/>
<feature type="domain" description="SH3" evidence="21">
    <location>
        <begin position="519"/>
        <end position="580"/>
    </location>
</feature>
<evidence type="ECO:0000256" key="19">
    <source>
        <dbReference type="PROSITE-ProRule" id="PRU00992"/>
    </source>
</evidence>
<keyword evidence="8" id="KW-0812">Transmembrane</keyword>
<dbReference type="FunFam" id="3.40.50.11350:FF:000001">
    <property type="entry name" value="Alpha-(1,6)-fucosyltransferase"/>
    <property type="match status" value="1"/>
</dbReference>
<gene>
    <name evidence="23" type="ORF">PMEA_00015811</name>
</gene>
<comment type="caution">
    <text evidence="23">The sequence shown here is derived from an EMBL/GenBank/DDBJ whole genome shotgun (WGS) entry which is preliminary data.</text>
</comment>
<dbReference type="AlphaFoldDB" id="A0AAU9X2H2"/>
<dbReference type="EMBL" id="CALNXJ010000028">
    <property type="protein sequence ID" value="CAH3134295.1"/>
    <property type="molecule type" value="Genomic_DNA"/>
</dbReference>
<dbReference type="PROSITE" id="PS50002">
    <property type="entry name" value="SH3"/>
    <property type="match status" value="1"/>
</dbReference>
<dbReference type="PANTHER" id="PTHR13132">
    <property type="entry name" value="ALPHA- 1,6 -FUCOSYLTRANSFERASE"/>
    <property type="match status" value="1"/>
</dbReference>
<evidence type="ECO:0000313" key="24">
    <source>
        <dbReference type="Proteomes" id="UP001159428"/>
    </source>
</evidence>
<dbReference type="Gene3D" id="2.30.30.40">
    <property type="entry name" value="SH3 Domains"/>
    <property type="match status" value="1"/>
</dbReference>
<evidence type="ECO:0000256" key="8">
    <source>
        <dbReference type="ARBA" id="ARBA00022692"/>
    </source>
</evidence>
<evidence type="ECO:0000256" key="16">
    <source>
        <dbReference type="ARBA" id="ARBA00032208"/>
    </source>
</evidence>
<evidence type="ECO:0000256" key="15">
    <source>
        <dbReference type="ARBA" id="ARBA00030648"/>
    </source>
</evidence>
<dbReference type="PROSITE" id="PS51659">
    <property type="entry name" value="GT23"/>
    <property type="match status" value="1"/>
</dbReference>
<evidence type="ECO:0000256" key="3">
    <source>
        <dbReference type="ARBA" id="ARBA00012660"/>
    </source>
</evidence>
<keyword evidence="10" id="KW-1133">Transmembrane helix</keyword>
<organism evidence="23 24">
    <name type="scientific">Pocillopora meandrina</name>
    <dbReference type="NCBI Taxonomy" id="46732"/>
    <lineage>
        <taxon>Eukaryota</taxon>
        <taxon>Metazoa</taxon>
        <taxon>Cnidaria</taxon>
        <taxon>Anthozoa</taxon>
        <taxon>Hexacorallia</taxon>
        <taxon>Scleractinia</taxon>
        <taxon>Astrocoeniina</taxon>
        <taxon>Pocilloporidae</taxon>
        <taxon>Pocillopora</taxon>
    </lineage>
</organism>
<dbReference type="Gene3D" id="3.40.50.11350">
    <property type="match status" value="1"/>
</dbReference>
<evidence type="ECO:0000256" key="20">
    <source>
        <dbReference type="SAM" id="Coils"/>
    </source>
</evidence>
<evidence type="ECO:0000256" key="6">
    <source>
        <dbReference type="ARBA" id="ARBA00022676"/>
    </source>
</evidence>
<keyword evidence="12" id="KW-0472">Membrane</keyword>
<dbReference type="GO" id="GO:0006487">
    <property type="term" value="P:protein N-linked glycosylation"/>
    <property type="evidence" value="ECO:0007669"/>
    <property type="project" value="TreeGrafter"/>
</dbReference>
<dbReference type="InterPro" id="IPR035653">
    <property type="entry name" value="Fut8_SH3"/>
</dbReference>
<evidence type="ECO:0000256" key="5">
    <source>
        <dbReference type="ARBA" id="ARBA00022443"/>
    </source>
</evidence>
<comment type="catalytic activity">
    <reaction evidence="17">
        <text>N(4)-{beta-D-GlcNAc-(1-&gt;2)-alpha-D-Man-(1-&gt;3)-[beta-D-GlcNAc-(1-&gt;2)-alpha-D-Man-(1-&gt;6)]-beta-D-Man-(1-&gt;4)-beta-D-GlcNAc-(1-&gt;4)-beta-D-GlcNAc}-L-asparaginyl-[protein] + GDP-beta-L-fucose = an N(4)-{beta-D-GlcNAc-(1-&gt;2)-alpha-D-Man-(1-&gt;3)-[beta-D-GlcNAc-(1-&gt;2)-alpha-D-Man-(1-&gt;6)]-beta-D-Man-(1-&gt;4)-beta-D-GlcNAc-(1-&gt;4)-[alpha-L-Fuc-(1-&gt;6)]-beta-D-GlcNAc}-L-asparaginyl-[protein] + GDP + H(+)</text>
        <dbReference type="Rhea" id="RHEA:12985"/>
        <dbReference type="Rhea" id="RHEA-COMP:13526"/>
        <dbReference type="Rhea" id="RHEA-COMP:13532"/>
        <dbReference type="ChEBI" id="CHEBI:15378"/>
        <dbReference type="ChEBI" id="CHEBI:57273"/>
        <dbReference type="ChEBI" id="CHEBI:58189"/>
        <dbReference type="ChEBI" id="CHEBI:60651"/>
        <dbReference type="ChEBI" id="CHEBI:137207"/>
        <dbReference type="EC" id="2.4.1.68"/>
    </reaction>
</comment>
<dbReference type="InterPro" id="IPR036028">
    <property type="entry name" value="SH3-like_dom_sf"/>
</dbReference>
<dbReference type="CDD" id="cd11792">
    <property type="entry name" value="SH3_Fut8"/>
    <property type="match status" value="1"/>
</dbReference>